<keyword evidence="4" id="KW-1185">Reference proteome</keyword>
<feature type="active site" evidence="2">
    <location>
        <position position="16"/>
    </location>
</feature>
<organism evidence="3 4">
    <name type="scientific">Dialister succinatiphilus YIT 11850</name>
    <dbReference type="NCBI Taxonomy" id="742743"/>
    <lineage>
        <taxon>Bacteria</taxon>
        <taxon>Bacillati</taxon>
        <taxon>Bacillota</taxon>
        <taxon>Negativicutes</taxon>
        <taxon>Veillonellales</taxon>
        <taxon>Veillonellaceae</taxon>
        <taxon>Dialister</taxon>
    </lineage>
</organism>
<dbReference type="EC" id="2.5.1.-" evidence="2"/>
<dbReference type="InterPro" id="IPR036424">
    <property type="entry name" value="UPP_synth-like_sf"/>
</dbReference>
<protein>
    <recommendedName>
        <fullName evidence="2">Isoprenyl transferase</fullName>
        <ecNumber evidence="2">2.5.1.-</ecNumber>
    </recommendedName>
</protein>
<evidence type="ECO:0000256" key="1">
    <source>
        <dbReference type="ARBA" id="ARBA00022679"/>
    </source>
</evidence>
<feature type="binding site" evidence="2">
    <location>
        <position position="67"/>
    </location>
    <ligand>
        <name>substrate</name>
    </ligand>
</feature>
<dbReference type="NCBIfam" id="NF011405">
    <property type="entry name" value="PRK14830.1"/>
    <property type="match status" value="1"/>
</dbReference>
<keyword evidence="2" id="KW-0460">Magnesium</keyword>
<feature type="binding site" evidence="2">
    <location>
        <position position="29"/>
    </location>
    <ligand>
        <name>substrate</name>
    </ligand>
</feature>
<feature type="binding site" evidence="2">
    <location>
        <position position="203"/>
    </location>
    <ligand>
        <name>Mg(2+)</name>
        <dbReference type="ChEBI" id="CHEBI:18420"/>
    </ligand>
</feature>
<keyword evidence="1 2" id="KW-0808">Transferase</keyword>
<dbReference type="RefSeq" id="WP_008859222.1">
    <property type="nucleotide sequence ID" value="NZ_JH591187.1"/>
</dbReference>
<feature type="binding site" evidence="2">
    <location>
        <begin position="190"/>
        <end position="192"/>
    </location>
    <ligand>
        <name>substrate</name>
    </ligand>
</feature>
<proteinExistence type="inferred from homology"/>
<dbReference type="GO" id="GO:0045547">
    <property type="term" value="F:ditrans,polycis-polyprenyl diphosphate synthase [(2E,6E)-farnesyl diphosphate specific] activity"/>
    <property type="evidence" value="ECO:0007669"/>
    <property type="project" value="TreeGrafter"/>
</dbReference>
<dbReference type="FunFam" id="3.40.1180.10:FF:000001">
    <property type="entry name" value="(2E,6E)-farnesyl-diphosphate-specific ditrans,polycis-undecaprenyl-diphosphate synthase"/>
    <property type="match status" value="1"/>
</dbReference>
<name>H1CZC5_9FIRM</name>
<dbReference type="Pfam" id="PF01255">
    <property type="entry name" value="Prenyltransf"/>
    <property type="match status" value="1"/>
</dbReference>
<feature type="binding site" evidence="2">
    <location>
        <begin position="61"/>
        <end position="63"/>
    </location>
    <ligand>
        <name>substrate</name>
    </ligand>
</feature>
<dbReference type="GO" id="GO:0000287">
    <property type="term" value="F:magnesium ion binding"/>
    <property type="evidence" value="ECO:0007669"/>
    <property type="project" value="UniProtKB-UniRule"/>
</dbReference>
<feature type="binding site" evidence="2">
    <location>
        <position position="65"/>
    </location>
    <ligand>
        <name>substrate</name>
    </ligand>
</feature>
<dbReference type="PANTHER" id="PTHR10291">
    <property type="entry name" value="DEHYDRODOLICHYL DIPHOSPHATE SYNTHASE FAMILY MEMBER"/>
    <property type="match status" value="1"/>
</dbReference>
<accession>H1CZC5</accession>
<dbReference type="PANTHER" id="PTHR10291:SF0">
    <property type="entry name" value="DEHYDRODOLICHYL DIPHOSPHATE SYNTHASE 2"/>
    <property type="match status" value="1"/>
</dbReference>
<dbReference type="Gene3D" id="3.40.1180.10">
    <property type="entry name" value="Decaprenyl diphosphate synthase-like"/>
    <property type="match status" value="1"/>
</dbReference>
<dbReference type="STRING" id="742743.HMPREF9453_00718"/>
<reference evidence="3 4" key="1">
    <citation type="submission" date="2011-11" db="EMBL/GenBank/DDBJ databases">
        <title>The Genome Sequence of Dialister succinatiphilus YIT 11850.</title>
        <authorList>
            <consortium name="The Broad Institute Genome Sequencing Platform"/>
            <person name="Earl A."/>
            <person name="Ward D."/>
            <person name="Feldgarden M."/>
            <person name="Gevers D."/>
            <person name="Morotomi M."/>
            <person name="Young S.K."/>
            <person name="Zeng Q."/>
            <person name="Gargeya S."/>
            <person name="Fitzgerald M."/>
            <person name="Haas B."/>
            <person name="Abouelleil A."/>
            <person name="Alvarado L."/>
            <person name="Arachchi H.M."/>
            <person name="Berlin A."/>
            <person name="Brown A."/>
            <person name="Chapman S.B."/>
            <person name="Dunbar C."/>
            <person name="Gearin G."/>
            <person name="Goldberg J."/>
            <person name="Griggs A."/>
            <person name="Gujja S."/>
            <person name="Heiman D."/>
            <person name="Howarth C."/>
            <person name="Lui A."/>
            <person name="MacDonald P.J.P."/>
            <person name="Montmayeur A."/>
            <person name="Murphy C."/>
            <person name="Neiman D."/>
            <person name="Pearson M."/>
            <person name="Priest M."/>
            <person name="Roberts A."/>
            <person name="Saif S."/>
            <person name="Shea T."/>
            <person name="Sisk P."/>
            <person name="Stolte C."/>
            <person name="Sykes S."/>
            <person name="Wortman J."/>
            <person name="Nusbaum C."/>
            <person name="Birren B."/>
        </authorList>
    </citation>
    <scope>NUCLEOTIDE SEQUENCE [LARGE SCALE GENOMIC DNA]</scope>
    <source>
        <strain evidence="3 4">YIT 11850</strain>
    </source>
</reference>
<dbReference type="HAMAP" id="MF_01139">
    <property type="entry name" value="ISPT"/>
    <property type="match status" value="1"/>
</dbReference>
<dbReference type="NCBIfam" id="TIGR00055">
    <property type="entry name" value="uppS"/>
    <property type="match status" value="1"/>
</dbReference>
<dbReference type="InterPro" id="IPR018520">
    <property type="entry name" value="UPP_synth-like_CS"/>
</dbReference>
<evidence type="ECO:0000313" key="3">
    <source>
        <dbReference type="EMBL" id="EHO63293.1"/>
    </source>
</evidence>
<evidence type="ECO:0000256" key="2">
    <source>
        <dbReference type="HAMAP-Rule" id="MF_01139"/>
    </source>
</evidence>
<dbReference type="PROSITE" id="PS01066">
    <property type="entry name" value="UPP_SYNTHASE"/>
    <property type="match status" value="1"/>
</dbReference>
<comment type="cofactor">
    <cofactor evidence="2">
        <name>Mg(2+)</name>
        <dbReference type="ChEBI" id="CHEBI:18420"/>
    </cofactor>
    <text evidence="2">Binds 2 magnesium ions per subunit.</text>
</comment>
<feature type="active site" description="Proton acceptor" evidence="2">
    <location>
        <position position="64"/>
    </location>
</feature>
<feature type="binding site" evidence="2">
    <location>
        <position position="184"/>
    </location>
    <ligand>
        <name>substrate</name>
    </ligand>
</feature>
<feature type="binding site" evidence="2">
    <location>
        <position position="16"/>
    </location>
    <ligand>
        <name>Mg(2+)</name>
        <dbReference type="ChEBI" id="CHEBI:18420"/>
    </ligand>
</feature>
<dbReference type="SUPFAM" id="SSF64005">
    <property type="entry name" value="Undecaprenyl diphosphate synthase"/>
    <property type="match status" value="1"/>
</dbReference>
<dbReference type="OrthoDB" id="4191603at2"/>
<keyword evidence="2" id="KW-0479">Metal-binding</keyword>
<dbReference type="CDD" id="cd00475">
    <property type="entry name" value="Cis_IPPS"/>
    <property type="match status" value="1"/>
</dbReference>
<comment type="similarity">
    <text evidence="2">Belongs to the UPP synthase family.</text>
</comment>
<dbReference type="GO" id="GO:0016094">
    <property type="term" value="P:polyprenol biosynthetic process"/>
    <property type="evidence" value="ECO:0007669"/>
    <property type="project" value="TreeGrafter"/>
</dbReference>
<dbReference type="AlphaFoldDB" id="H1CZC5"/>
<gene>
    <name evidence="3" type="ORF">HMPREF9453_00718</name>
</gene>
<sequence>MSDKKAFPEHVAIILDGNGRWARERGRERTYGHQVGAANVKTIVRAAGHMGIKVLTLYAFSTENWKRPSLEVRFLMKLFKNYLISQLKELVEDNVQVHIVGDTSVLSEGLRKGIAECERDTAKNDGMVLNVAINYGGRMEIVHAMREIAEKVERGEIDPSTISEDTVKAHLYPSDAMDVDLLIRTGGESRISNFLLWQASYSELYFTPVLWPDFTKEELEKAVDWYTGRDRRFGGLTEKDH</sequence>
<feature type="binding site" evidence="2">
    <location>
        <position position="33"/>
    </location>
    <ligand>
        <name>substrate</name>
    </ligand>
</feature>
<comment type="function">
    <text evidence="2">Catalyzes the condensation of isopentenyl diphosphate (IPP) with allylic pyrophosphates generating different type of terpenoids.</text>
</comment>
<dbReference type="EMBL" id="ADLT01000017">
    <property type="protein sequence ID" value="EHO63293.1"/>
    <property type="molecule type" value="Genomic_DNA"/>
</dbReference>
<comment type="caution">
    <text evidence="3">The sequence shown here is derived from an EMBL/GenBank/DDBJ whole genome shotgun (WGS) entry which is preliminary data.</text>
</comment>
<feature type="binding site" evidence="2">
    <location>
        <begin position="17"/>
        <end position="20"/>
    </location>
    <ligand>
        <name>substrate</name>
    </ligand>
</feature>
<comment type="subunit">
    <text evidence="2">Homodimer.</text>
</comment>
<dbReference type="PATRIC" id="fig|742743.3.peg.727"/>
<dbReference type="HOGENOM" id="CLU_038505_1_1_9"/>
<evidence type="ECO:0000313" key="4">
    <source>
        <dbReference type="Proteomes" id="UP000003277"/>
    </source>
</evidence>
<dbReference type="Proteomes" id="UP000003277">
    <property type="component" value="Unassembled WGS sequence"/>
</dbReference>
<dbReference type="InterPro" id="IPR001441">
    <property type="entry name" value="UPP_synth-like"/>
</dbReference>
<feature type="binding site" evidence="2">
    <location>
        <position position="21"/>
    </location>
    <ligand>
        <name>substrate</name>
    </ligand>
</feature>
<dbReference type="eggNOG" id="COG0020">
    <property type="taxonomic scope" value="Bacteria"/>
</dbReference>